<evidence type="ECO:0000256" key="4">
    <source>
        <dbReference type="ARBA" id="ARBA00022722"/>
    </source>
</evidence>
<evidence type="ECO:0000256" key="5">
    <source>
        <dbReference type="ARBA" id="ARBA00022801"/>
    </source>
</evidence>
<evidence type="ECO:0000256" key="3">
    <source>
        <dbReference type="ARBA" id="ARBA00013365"/>
    </source>
</evidence>
<dbReference type="GO" id="GO:0004519">
    <property type="term" value="F:endonuclease activity"/>
    <property type="evidence" value="ECO:0007669"/>
    <property type="project" value="UniProtKB-KW"/>
</dbReference>
<dbReference type="NCBIfam" id="TIGR00619">
    <property type="entry name" value="sbcd"/>
    <property type="match status" value="1"/>
</dbReference>
<keyword evidence="6 7" id="KW-0269">Exonuclease</keyword>
<dbReference type="PANTHER" id="PTHR30337">
    <property type="entry name" value="COMPONENT OF ATP-DEPENDENT DSDNA EXONUCLEASE"/>
    <property type="match status" value="1"/>
</dbReference>
<sequence>MQLIHTSDWHLGHHLHGLNRDYEHRRFLNWLLDTLEDRRADALLVSGDIFDSANPSAAAQTLYYQFLAESRRRLPDLDLVIVAGNHDSASRLDAPKPLLKAFNIHVIGSLGRTPSGNIDVDALLVPLTNQNRETAAWCAAVPFLRPADLPRAGKGDDWLVKGVREIYDEVFTALSQRRGPGQALVATGHAYLTGTQLSELSERKIQVGNQQAIPVDVFPEHAAYTALGHLHRAQRVGRRDHVRYSGSPLPLSLDEADYLHQVVAVTLNGEAAAKVESVPVPRAVDIIRLPKGKQDLTVEELLPLLHELPNRETTALARHEYPYLELSVFLNKPEPGLRKQLEDVLTDKAVRLLKIKTKYPKSRESLADSLPQQSLSQLSPADVFTRRYQSLFEGEPSKAMTTAFHELWDQAGTVP</sequence>
<comment type="subunit">
    <text evidence="2 7">Heterodimer of SbcC and SbcD.</text>
</comment>
<feature type="domain" description="Calcineurin-like phosphoesterase" evidence="8">
    <location>
        <begin position="1"/>
        <end position="232"/>
    </location>
</feature>
<evidence type="ECO:0000259" key="9">
    <source>
        <dbReference type="Pfam" id="PF12320"/>
    </source>
</evidence>
<dbReference type="GO" id="GO:0006310">
    <property type="term" value="P:DNA recombination"/>
    <property type="evidence" value="ECO:0007669"/>
    <property type="project" value="UniProtKB-KW"/>
</dbReference>
<name>A0A8J7U6K0_9BACT</name>
<keyword evidence="11" id="KW-1185">Reference proteome</keyword>
<keyword evidence="7" id="KW-0255">Endonuclease</keyword>
<evidence type="ECO:0000256" key="7">
    <source>
        <dbReference type="RuleBase" id="RU363069"/>
    </source>
</evidence>
<comment type="caution">
    <text evidence="10">The sequence shown here is derived from an EMBL/GenBank/DDBJ whole genome shotgun (WGS) entry which is preliminary data.</text>
</comment>
<dbReference type="AlphaFoldDB" id="A0A8J7U6K0"/>
<organism evidence="10 11">
    <name type="scientific">Acanthopleuribacter pedis</name>
    <dbReference type="NCBI Taxonomy" id="442870"/>
    <lineage>
        <taxon>Bacteria</taxon>
        <taxon>Pseudomonadati</taxon>
        <taxon>Acidobacteriota</taxon>
        <taxon>Holophagae</taxon>
        <taxon>Acanthopleuribacterales</taxon>
        <taxon>Acanthopleuribacteraceae</taxon>
        <taxon>Acanthopleuribacter</taxon>
    </lineage>
</organism>
<dbReference type="InterPro" id="IPR004593">
    <property type="entry name" value="SbcD"/>
</dbReference>
<dbReference type="Proteomes" id="UP000664417">
    <property type="component" value="Unassembled WGS sequence"/>
</dbReference>
<dbReference type="InterPro" id="IPR029052">
    <property type="entry name" value="Metallo-depent_PP-like"/>
</dbReference>
<dbReference type="Gene3D" id="3.60.21.10">
    <property type="match status" value="1"/>
</dbReference>
<dbReference type="InterPro" id="IPR026843">
    <property type="entry name" value="SbcD_C"/>
</dbReference>
<evidence type="ECO:0000256" key="6">
    <source>
        <dbReference type="ARBA" id="ARBA00022839"/>
    </source>
</evidence>
<comment type="function">
    <text evidence="7">SbcCD cleaves DNA hairpin structures. These structures can inhibit DNA replication and are intermediates in certain DNA recombination reactions. The complex acts as a 3'-&gt;5' double strand exonuclease that can open hairpins. It also has a 5' single-strand endonuclease activity.</text>
</comment>
<accession>A0A8J7U6K0</accession>
<dbReference type="SUPFAM" id="SSF56300">
    <property type="entry name" value="Metallo-dependent phosphatases"/>
    <property type="match status" value="1"/>
</dbReference>
<dbReference type="InterPro" id="IPR041796">
    <property type="entry name" value="Mre11_N"/>
</dbReference>
<protein>
    <recommendedName>
        <fullName evidence="3 7">Nuclease SbcCD subunit D</fullName>
    </recommendedName>
</protein>
<keyword evidence="7" id="KW-0235">DNA replication</keyword>
<feature type="domain" description="Nuclease SbcCD subunit D C-terminal" evidence="9">
    <location>
        <begin position="285"/>
        <end position="389"/>
    </location>
</feature>
<evidence type="ECO:0000256" key="2">
    <source>
        <dbReference type="ARBA" id="ARBA00011322"/>
    </source>
</evidence>
<dbReference type="PANTHER" id="PTHR30337:SF0">
    <property type="entry name" value="NUCLEASE SBCCD SUBUNIT D"/>
    <property type="match status" value="1"/>
</dbReference>
<evidence type="ECO:0000256" key="1">
    <source>
        <dbReference type="ARBA" id="ARBA00010555"/>
    </source>
</evidence>
<dbReference type="InterPro" id="IPR050535">
    <property type="entry name" value="DNA_Repair-Maintenance_Comp"/>
</dbReference>
<dbReference type="InterPro" id="IPR004843">
    <property type="entry name" value="Calcineurin-like_PHP"/>
</dbReference>
<dbReference type="Pfam" id="PF12320">
    <property type="entry name" value="SbcD_C"/>
    <property type="match status" value="1"/>
</dbReference>
<reference evidence="10" key="1">
    <citation type="submission" date="2021-03" db="EMBL/GenBank/DDBJ databases">
        <authorList>
            <person name="Wang G."/>
        </authorList>
    </citation>
    <scope>NUCLEOTIDE SEQUENCE</scope>
    <source>
        <strain evidence="10">KCTC 12899</strain>
    </source>
</reference>
<keyword evidence="5 7" id="KW-0378">Hydrolase</keyword>
<dbReference type="GO" id="GO:0006260">
    <property type="term" value="P:DNA replication"/>
    <property type="evidence" value="ECO:0007669"/>
    <property type="project" value="UniProtKB-KW"/>
</dbReference>
<dbReference type="Pfam" id="PF00149">
    <property type="entry name" value="Metallophos"/>
    <property type="match status" value="1"/>
</dbReference>
<gene>
    <name evidence="7" type="primary">sbcD</name>
    <name evidence="10" type="ORF">J3U88_23795</name>
</gene>
<keyword evidence="7" id="KW-0233">DNA recombination</keyword>
<dbReference type="GO" id="GO:0008408">
    <property type="term" value="F:3'-5' exonuclease activity"/>
    <property type="evidence" value="ECO:0007669"/>
    <property type="project" value="InterPro"/>
</dbReference>
<dbReference type="RefSeq" id="WP_207861497.1">
    <property type="nucleotide sequence ID" value="NZ_JAFREP010000025.1"/>
</dbReference>
<comment type="similarity">
    <text evidence="1 7">Belongs to the SbcD family.</text>
</comment>
<dbReference type="EMBL" id="JAFREP010000025">
    <property type="protein sequence ID" value="MBO1321523.1"/>
    <property type="molecule type" value="Genomic_DNA"/>
</dbReference>
<evidence type="ECO:0000313" key="10">
    <source>
        <dbReference type="EMBL" id="MBO1321523.1"/>
    </source>
</evidence>
<proteinExistence type="inferred from homology"/>
<evidence type="ECO:0000313" key="11">
    <source>
        <dbReference type="Proteomes" id="UP000664417"/>
    </source>
</evidence>
<dbReference type="CDD" id="cd00840">
    <property type="entry name" value="MPP_Mre11_N"/>
    <property type="match status" value="1"/>
</dbReference>
<evidence type="ECO:0000259" key="8">
    <source>
        <dbReference type="Pfam" id="PF00149"/>
    </source>
</evidence>
<keyword evidence="4 7" id="KW-0540">Nuclease</keyword>